<dbReference type="PROSITE" id="PS01058">
    <property type="entry name" value="SAICAR_SYNTHETASE_2"/>
    <property type="match status" value="1"/>
</dbReference>
<evidence type="ECO:0000259" key="12">
    <source>
        <dbReference type="Pfam" id="PF01259"/>
    </source>
</evidence>
<evidence type="ECO:0000256" key="4">
    <source>
        <dbReference type="ARBA" id="ARBA00016460"/>
    </source>
</evidence>
<keyword evidence="7 11" id="KW-0658">Purine biosynthesis</keyword>
<dbReference type="FunFam" id="3.30.200.20:FF:000199">
    <property type="entry name" value="Phosphoribosylaminoimidazole-succinocarboxamide synthase"/>
    <property type="match status" value="1"/>
</dbReference>
<evidence type="ECO:0000256" key="7">
    <source>
        <dbReference type="ARBA" id="ARBA00022755"/>
    </source>
</evidence>
<dbReference type="NCBIfam" id="NF010568">
    <property type="entry name" value="PRK13961.1"/>
    <property type="match status" value="1"/>
</dbReference>
<evidence type="ECO:0000256" key="9">
    <source>
        <dbReference type="ARBA" id="ARBA00030409"/>
    </source>
</evidence>
<comment type="catalytic activity">
    <reaction evidence="10 11">
        <text>5-amino-1-(5-phospho-D-ribosyl)imidazole-4-carboxylate + L-aspartate + ATP = (2S)-2-[5-amino-1-(5-phospho-beta-D-ribosyl)imidazole-4-carboxamido]succinate + ADP + phosphate + 2 H(+)</text>
        <dbReference type="Rhea" id="RHEA:22628"/>
        <dbReference type="ChEBI" id="CHEBI:15378"/>
        <dbReference type="ChEBI" id="CHEBI:29991"/>
        <dbReference type="ChEBI" id="CHEBI:30616"/>
        <dbReference type="ChEBI" id="CHEBI:43474"/>
        <dbReference type="ChEBI" id="CHEBI:58443"/>
        <dbReference type="ChEBI" id="CHEBI:77657"/>
        <dbReference type="ChEBI" id="CHEBI:456216"/>
        <dbReference type="EC" id="6.3.2.6"/>
    </reaction>
</comment>
<dbReference type="GO" id="GO:0004639">
    <property type="term" value="F:phosphoribosylaminoimidazolesuccinocarboxamide synthase activity"/>
    <property type="evidence" value="ECO:0007669"/>
    <property type="project" value="UniProtKB-UniRule"/>
</dbReference>
<evidence type="ECO:0000313" key="13">
    <source>
        <dbReference type="EMBL" id="TWE18524.1"/>
    </source>
</evidence>
<dbReference type="Pfam" id="PF01259">
    <property type="entry name" value="SAICAR_synt"/>
    <property type="match status" value="1"/>
</dbReference>
<dbReference type="InterPro" id="IPR018236">
    <property type="entry name" value="SAICAR_synthetase_CS"/>
</dbReference>
<evidence type="ECO:0000256" key="6">
    <source>
        <dbReference type="ARBA" id="ARBA00022741"/>
    </source>
</evidence>
<dbReference type="GO" id="GO:0005524">
    <property type="term" value="F:ATP binding"/>
    <property type="evidence" value="ECO:0007669"/>
    <property type="project" value="UniProtKB-KW"/>
</dbReference>
<dbReference type="Proteomes" id="UP000318416">
    <property type="component" value="Unassembled WGS sequence"/>
</dbReference>
<feature type="domain" description="SAICAR synthetase/ADE2 N-terminal" evidence="12">
    <location>
        <begin position="44"/>
        <end position="293"/>
    </location>
</feature>
<gene>
    <name evidence="11" type="primary">purC</name>
    <name evidence="13" type="ORF">FB465_3604</name>
</gene>
<dbReference type="Gene3D" id="3.30.470.20">
    <property type="entry name" value="ATP-grasp fold, B domain"/>
    <property type="match status" value="1"/>
</dbReference>
<dbReference type="PANTHER" id="PTHR43700">
    <property type="entry name" value="PHOSPHORIBOSYLAMINOIMIDAZOLE-SUCCINOCARBOXAMIDE SYNTHASE"/>
    <property type="match status" value="1"/>
</dbReference>
<keyword evidence="5 11" id="KW-0436">Ligase</keyword>
<dbReference type="AlphaFoldDB" id="A0A561ESF5"/>
<comment type="pathway">
    <text evidence="1 11">Purine metabolism; IMP biosynthesis via de novo pathway; 5-amino-1-(5-phospho-D-ribosyl)imidazole-4-carboxamide from 5-amino-1-(5-phospho-D-ribosyl)imidazole-4-carboxylate: step 1/2.</text>
</comment>
<evidence type="ECO:0000256" key="1">
    <source>
        <dbReference type="ARBA" id="ARBA00004672"/>
    </source>
</evidence>
<dbReference type="FunFam" id="3.30.470.20:FF:000015">
    <property type="entry name" value="Phosphoribosylaminoimidazole-succinocarboxamide synthase"/>
    <property type="match status" value="1"/>
</dbReference>
<dbReference type="InterPro" id="IPR001636">
    <property type="entry name" value="SAICAR_synth"/>
</dbReference>
<evidence type="ECO:0000256" key="11">
    <source>
        <dbReference type="HAMAP-Rule" id="MF_00137"/>
    </source>
</evidence>
<dbReference type="Gene3D" id="3.30.200.20">
    <property type="entry name" value="Phosphorylase Kinase, domain 1"/>
    <property type="match status" value="1"/>
</dbReference>
<dbReference type="EC" id="6.3.2.6" evidence="3 11"/>
<comment type="caution">
    <text evidence="13">The sequence shown here is derived from an EMBL/GenBank/DDBJ whole genome shotgun (WGS) entry which is preliminary data.</text>
</comment>
<dbReference type="PROSITE" id="PS01057">
    <property type="entry name" value="SAICAR_SYNTHETASE_1"/>
    <property type="match status" value="1"/>
</dbReference>
<dbReference type="GO" id="GO:0005737">
    <property type="term" value="C:cytoplasm"/>
    <property type="evidence" value="ECO:0007669"/>
    <property type="project" value="TreeGrafter"/>
</dbReference>
<evidence type="ECO:0000256" key="3">
    <source>
        <dbReference type="ARBA" id="ARBA00012217"/>
    </source>
</evidence>
<dbReference type="HAMAP" id="MF_00137">
    <property type="entry name" value="SAICAR_synth"/>
    <property type="match status" value="1"/>
</dbReference>
<evidence type="ECO:0000256" key="2">
    <source>
        <dbReference type="ARBA" id="ARBA00010190"/>
    </source>
</evidence>
<dbReference type="InterPro" id="IPR028923">
    <property type="entry name" value="SAICAR_synt/ADE2_N"/>
</dbReference>
<sequence length="324" mass="35897">MKDSGAVTSPFAPHATRTTLRTETTLSGFVTKPEPVQVPGLVHLHTGKVRDLYRTESGELVMVASDRTSAFDWVLPNEIPDKGRILTQLSLWWFERIADIVPNHVISTEVPAGAPGDWKGRTLVCRSLEMVPVECVARGYLAGSGLEEYRNDRTVCGIALPEGLEDGSELPAPIYTPALKAEVGEHDENVSYEETARRIGAELAATLRQTTLAVYSRARDIARERGIILADTKFEFGLLDGELVIGDEVLTPDSSRFWPADRWEPGHAQPSFDKQIIRNWLASPASGWDRKSELPPPALPAEIIEHTRAKYVEAYERLTGTDWV</sequence>
<name>A0A561ESF5_9ACTN</name>
<organism evidence="13 14">
    <name type="scientific">Kitasatospora atroaurantiaca</name>
    <dbReference type="NCBI Taxonomy" id="285545"/>
    <lineage>
        <taxon>Bacteria</taxon>
        <taxon>Bacillati</taxon>
        <taxon>Actinomycetota</taxon>
        <taxon>Actinomycetes</taxon>
        <taxon>Kitasatosporales</taxon>
        <taxon>Streptomycetaceae</taxon>
        <taxon>Kitasatospora</taxon>
    </lineage>
</organism>
<evidence type="ECO:0000256" key="8">
    <source>
        <dbReference type="ARBA" id="ARBA00022840"/>
    </source>
</evidence>
<proteinExistence type="inferred from homology"/>
<keyword evidence="14" id="KW-1185">Reference proteome</keyword>
<evidence type="ECO:0000313" key="14">
    <source>
        <dbReference type="Proteomes" id="UP000318416"/>
    </source>
</evidence>
<evidence type="ECO:0000256" key="10">
    <source>
        <dbReference type="ARBA" id="ARBA00048475"/>
    </source>
</evidence>
<comment type="similarity">
    <text evidence="2 11">Belongs to the SAICAR synthetase family.</text>
</comment>
<keyword evidence="6 11" id="KW-0547">Nucleotide-binding</keyword>
<protein>
    <recommendedName>
        <fullName evidence="4 11">Phosphoribosylaminoimidazole-succinocarboxamide synthase</fullName>
        <ecNumber evidence="3 11">6.3.2.6</ecNumber>
    </recommendedName>
    <alternativeName>
        <fullName evidence="9 11">SAICAR synthetase</fullName>
    </alternativeName>
</protein>
<dbReference type="CDD" id="cd01414">
    <property type="entry name" value="SAICAR_synt_Sc"/>
    <property type="match status" value="1"/>
</dbReference>
<dbReference type="UniPathway" id="UPA00074">
    <property type="reaction ID" value="UER00131"/>
</dbReference>
<reference evidence="13 14" key="1">
    <citation type="submission" date="2019-06" db="EMBL/GenBank/DDBJ databases">
        <title>Sequencing the genomes of 1000 actinobacteria strains.</title>
        <authorList>
            <person name="Klenk H.-P."/>
        </authorList>
    </citation>
    <scope>NUCLEOTIDE SEQUENCE [LARGE SCALE GENOMIC DNA]</scope>
    <source>
        <strain evidence="13 14">DSM 41649</strain>
    </source>
</reference>
<dbReference type="PANTHER" id="PTHR43700:SF1">
    <property type="entry name" value="PHOSPHORIBOSYLAMINOIMIDAZOLE-SUCCINOCARBOXAMIDE SYNTHASE"/>
    <property type="match status" value="1"/>
</dbReference>
<dbReference type="NCBIfam" id="TIGR00081">
    <property type="entry name" value="purC"/>
    <property type="match status" value="1"/>
</dbReference>
<dbReference type="GO" id="GO:0006189">
    <property type="term" value="P:'de novo' IMP biosynthetic process"/>
    <property type="evidence" value="ECO:0007669"/>
    <property type="project" value="UniProtKB-UniRule"/>
</dbReference>
<evidence type="ECO:0000256" key="5">
    <source>
        <dbReference type="ARBA" id="ARBA00022598"/>
    </source>
</evidence>
<dbReference type="EMBL" id="VIVR01000001">
    <property type="protein sequence ID" value="TWE18524.1"/>
    <property type="molecule type" value="Genomic_DNA"/>
</dbReference>
<dbReference type="SUPFAM" id="SSF56104">
    <property type="entry name" value="SAICAR synthase-like"/>
    <property type="match status" value="1"/>
</dbReference>
<keyword evidence="8 11" id="KW-0067">ATP-binding</keyword>
<accession>A0A561ESF5</accession>